<name>F4RFI9_MELLP</name>
<dbReference type="eggNOG" id="KOG1325">
    <property type="taxonomic scope" value="Eukaryota"/>
</dbReference>
<dbReference type="GO" id="GO:0005829">
    <property type="term" value="C:cytosol"/>
    <property type="evidence" value="ECO:0007669"/>
    <property type="project" value="TreeGrafter"/>
</dbReference>
<feature type="domain" description="PLA2c" evidence="10">
    <location>
        <begin position="38"/>
        <end position="616"/>
    </location>
</feature>
<evidence type="ECO:0000256" key="6">
    <source>
        <dbReference type="ARBA" id="ARBA00023098"/>
    </source>
</evidence>
<evidence type="ECO:0000256" key="8">
    <source>
        <dbReference type="PROSITE-ProRule" id="PRU00555"/>
    </source>
</evidence>
<evidence type="ECO:0000256" key="3">
    <source>
        <dbReference type="ARBA" id="ARBA00022729"/>
    </source>
</evidence>
<dbReference type="SUPFAM" id="SSF52151">
    <property type="entry name" value="FabD/lysophospholipase-like"/>
    <property type="match status" value="1"/>
</dbReference>
<dbReference type="GeneID" id="18928452"/>
<evidence type="ECO:0000256" key="1">
    <source>
        <dbReference type="ARBA" id="ARBA00008780"/>
    </source>
</evidence>
<sequence length="618" mass="65429">MISLSLSFWVLWLAIALKPGTSQVITATAASYAPTLAQCPSTPLLRLAGSAAYSNQTLCAEEVAFRKGRNALTAPLWQSFYNTGPGKQTGYASIFTQASFENPTLALAHSGGGLRAALYGAGVLQAMDARTSNSPIAGISQLAMYQSALSGGSWLTLSSAMSGYPEMKQLVASWLLSRDLFLPGGANAIDDARYLDALFDDVDLKKKAGLEVSITDVWARALSHHFMPGTTTNNFYDSTSPTANGAGLLVSALKNSPDFQAFKNPYPIIVSNQQPPPGSQAPTPGNIVPLSTTVFETTVHEFGSFDPYLSAHIPTQYLGTPLDSGKPLNGTCTTGFDQASFVIGTSSSLFNAIAGTLVGSIVGTLSSSQLGFIKLLGSRLANTSDLTGVDTAYYPNPFKGVNGPAGFDQTNSDKLDLVDGGENGENIPINPLLARGVDIILAADGSADTDESSPIGAHWPNGTALIATFTRVTRVLPNGSASFPPIPTNPQEWIEKGYSTRPTFFGCNPPSRTGNGGYPLVVYLPNSPLPLHSTGSFTNTSTFKLKYEDAESTAFLASATTVTTSPVFDGSTDQEWPTCLSCAMLERARNRLTTKVPRSDICKKCFQRYCYPDGVAEN</sequence>
<dbReference type="VEuPathDB" id="FungiDB:MELLADRAFT_47650"/>
<keyword evidence="7" id="KW-0325">Glycoprotein</keyword>
<proteinExistence type="inferred from homology"/>
<dbReference type="InParanoid" id="F4RFI9"/>
<dbReference type="InterPro" id="IPR016035">
    <property type="entry name" value="Acyl_Trfase/lysoPLipase"/>
</dbReference>
<gene>
    <name evidence="11" type="ORF">MELLADRAFT_47650</name>
</gene>
<dbReference type="KEGG" id="mlr:MELLADRAFT_47650"/>
<dbReference type="PANTHER" id="PTHR10728:SF33">
    <property type="entry name" value="LYSOPHOSPHOLIPASE 1-RELATED"/>
    <property type="match status" value="1"/>
</dbReference>
<accession>F4RFI9</accession>
<dbReference type="Gene3D" id="3.40.1090.10">
    <property type="entry name" value="Cytosolic phospholipase A2 catalytic domain"/>
    <property type="match status" value="1"/>
</dbReference>
<feature type="chain" id="PRO_5005129537" description="Lysophospholipase" evidence="9">
    <location>
        <begin position="23"/>
        <end position="618"/>
    </location>
</feature>
<keyword evidence="6 8" id="KW-0443">Lipid metabolism</keyword>
<comment type="catalytic activity">
    <reaction evidence="9">
        <text>a 1-acyl-sn-glycero-3-phosphocholine + H2O = sn-glycerol 3-phosphocholine + a fatty acid + H(+)</text>
        <dbReference type="Rhea" id="RHEA:15177"/>
        <dbReference type="ChEBI" id="CHEBI:15377"/>
        <dbReference type="ChEBI" id="CHEBI:15378"/>
        <dbReference type="ChEBI" id="CHEBI:16870"/>
        <dbReference type="ChEBI" id="CHEBI:28868"/>
        <dbReference type="ChEBI" id="CHEBI:58168"/>
        <dbReference type="EC" id="3.1.1.5"/>
    </reaction>
</comment>
<dbReference type="EMBL" id="GL883099">
    <property type="protein sequence ID" value="EGG08921.1"/>
    <property type="molecule type" value="Genomic_DNA"/>
</dbReference>
<evidence type="ECO:0000256" key="5">
    <source>
        <dbReference type="ARBA" id="ARBA00022963"/>
    </source>
</evidence>
<dbReference type="STRING" id="747676.F4RFI9"/>
<evidence type="ECO:0000313" key="12">
    <source>
        <dbReference type="Proteomes" id="UP000001072"/>
    </source>
</evidence>
<dbReference type="GO" id="GO:0004623">
    <property type="term" value="F:phospholipase A2 activity"/>
    <property type="evidence" value="ECO:0007669"/>
    <property type="project" value="TreeGrafter"/>
</dbReference>
<comment type="similarity">
    <text evidence="1 9">Belongs to the lysophospholipase family.</text>
</comment>
<keyword evidence="12" id="KW-1185">Reference proteome</keyword>
<dbReference type="EC" id="3.1.1.5" evidence="2 9"/>
<reference evidence="12" key="1">
    <citation type="journal article" date="2011" name="Proc. Natl. Acad. Sci. U.S.A.">
        <title>Obligate biotrophy features unraveled by the genomic analysis of rust fungi.</title>
        <authorList>
            <person name="Duplessis S."/>
            <person name="Cuomo C.A."/>
            <person name="Lin Y.-C."/>
            <person name="Aerts A."/>
            <person name="Tisserant E."/>
            <person name="Veneault-Fourrey C."/>
            <person name="Joly D.L."/>
            <person name="Hacquard S."/>
            <person name="Amselem J."/>
            <person name="Cantarel B.L."/>
            <person name="Chiu R."/>
            <person name="Coutinho P.M."/>
            <person name="Feau N."/>
            <person name="Field M."/>
            <person name="Frey P."/>
            <person name="Gelhaye E."/>
            <person name="Goldberg J."/>
            <person name="Grabherr M.G."/>
            <person name="Kodira C.D."/>
            <person name="Kohler A."/>
            <person name="Kuees U."/>
            <person name="Lindquist E.A."/>
            <person name="Lucas S.M."/>
            <person name="Mago R."/>
            <person name="Mauceli E."/>
            <person name="Morin E."/>
            <person name="Murat C."/>
            <person name="Pangilinan J.L."/>
            <person name="Park R."/>
            <person name="Pearson M."/>
            <person name="Quesneville H."/>
            <person name="Rouhier N."/>
            <person name="Sakthikumar S."/>
            <person name="Salamov A.A."/>
            <person name="Schmutz J."/>
            <person name="Selles B."/>
            <person name="Shapiro H."/>
            <person name="Tanguay P."/>
            <person name="Tuskan G.A."/>
            <person name="Henrissat B."/>
            <person name="Van de Peer Y."/>
            <person name="Rouze P."/>
            <person name="Ellis J.G."/>
            <person name="Dodds P.N."/>
            <person name="Schein J.E."/>
            <person name="Zhong S."/>
            <person name="Hamelin R.C."/>
            <person name="Grigoriev I.V."/>
            <person name="Szabo L.J."/>
            <person name="Martin F."/>
        </authorList>
    </citation>
    <scope>NUCLEOTIDE SEQUENCE [LARGE SCALE GENOMIC DNA]</scope>
    <source>
        <strain evidence="12">98AG31 / pathotype 3-4-7</strain>
    </source>
</reference>
<dbReference type="Proteomes" id="UP000001072">
    <property type="component" value="Unassembled WGS sequence"/>
</dbReference>
<dbReference type="PANTHER" id="PTHR10728">
    <property type="entry name" value="CYTOSOLIC PHOSPHOLIPASE A2"/>
    <property type="match status" value="1"/>
</dbReference>
<dbReference type="Pfam" id="PF01735">
    <property type="entry name" value="PLA2_B"/>
    <property type="match status" value="1"/>
</dbReference>
<evidence type="ECO:0000256" key="9">
    <source>
        <dbReference type="RuleBase" id="RU362103"/>
    </source>
</evidence>
<keyword evidence="4 8" id="KW-0378">Hydrolase</keyword>
<organism evidence="12">
    <name type="scientific">Melampsora larici-populina (strain 98AG31 / pathotype 3-4-7)</name>
    <name type="common">Poplar leaf rust fungus</name>
    <dbReference type="NCBI Taxonomy" id="747676"/>
    <lineage>
        <taxon>Eukaryota</taxon>
        <taxon>Fungi</taxon>
        <taxon>Dikarya</taxon>
        <taxon>Basidiomycota</taxon>
        <taxon>Pucciniomycotina</taxon>
        <taxon>Pucciniomycetes</taxon>
        <taxon>Pucciniales</taxon>
        <taxon>Melampsoraceae</taxon>
        <taxon>Melampsora</taxon>
    </lineage>
</organism>
<evidence type="ECO:0000256" key="4">
    <source>
        <dbReference type="ARBA" id="ARBA00022801"/>
    </source>
</evidence>
<keyword evidence="5 8" id="KW-0442">Lipid degradation</keyword>
<dbReference type="AlphaFoldDB" id="F4RFI9"/>
<dbReference type="GO" id="GO:0004622">
    <property type="term" value="F:phosphatidylcholine lysophospholipase activity"/>
    <property type="evidence" value="ECO:0007669"/>
    <property type="project" value="UniProtKB-EC"/>
</dbReference>
<dbReference type="PROSITE" id="PS51210">
    <property type="entry name" value="PLA2C"/>
    <property type="match status" value="1"/>
</dbReference>
<dbReference type="InterPro" id="IPR002642">
    <property type="entry name" value="LysoPLipase_cat_dom"/>
</dbReference>
<evidence type="ECO:0000259" key="10">
    <source>
        <dbReference type="PROSITE" id="PS51210"/>
    </source>
</evidence>
<dbReference type="HOGENOM" id="CLU_014602_1_0_1"/>
<dbReference type="GO" id="GO:0046475">
    <property type="term" value="P:glycerophospholipid catabolic process"/>
    <property type="evidence" value="ECO:0007669"/>
    <property type="project" value="TreeGrafter"/>
</dbReference>
<dbReference type="OrthoDB" id="4084751at2759"/>
<feature type="signal peptide" evidence="9">
    <location>
        <begin position="1"/>
        <end position="22"/>
    </location>
</feature>
<dbReference type="RefSeq" id="XP_007407895.1">
    <property type="nucleotide sequence ID" value="XM_007407833.1"/>
</dbReference>
<keyword evidence="3 9" id="KW-0732">Signal</keyword>
<evidence type="ECO:0000313" key="11">
    <source>
        <dbReference type="EMBL" id="EGG08921.1"/>
    </source>
</evidence>
<dbReference type="FunCoup" id="F4RFI9">
    <property type="interactions" value="183"/>
</dbReference>
<dbReference type="SMART" id="SM00022">
    <property type="entry name" value="PLAc"/>
    <property type="match status" value="1"/>
</dbReference>
<evidence type="ECO:0000256" key="7">
    <source>
        <dbReference type="ARBA" id="ARBA00023180"/>
    </source>
</evidence>
<evidence type="ECO:0000256" key="2">
    <source>
        <dbReference type="ARBA" id="ARBA00013274"/>
    </source>
</evidence>
<protein>
    <recommendedName>
        <fullName evidence="2 9">Lysophospholipase</fullName>
        <ecNumber evidence="2 9">3.1.1.5</ecNumber>
    </recommendedName>
</protein>